<dbReference type="EMBL" id="JANTZM010000012">
    <property type="protein sequence ID" value="MCS4158494.1"/>
    <property type="molecule type" value="Genomic_DNA"/>
</dbReference>
<dbReference type="SUPFAM" id="SSF55729">
    <property type="entry name" value="Acyl-CoA N-acyltransferases (Nat)"/>
    <property type="match status" value="1"/>
</dbReference>
<sequence>MAYPDVRRAQPDHQTAVGDLWAQLLEEQEAMEERFGVAEDARDRWENDFPQWLDDETYRVYVAEVDGEVVGFATAHRWGPPPIYAESSEVFIDELYVRPDDRRQGLGSQLVQAVRDWTGRIGAQRLRLNVLAANEEARAFWAAQEARPLTVTLAVEHEGAEDATDDEGSKKIGF</sequence>
<keyword evidence="1" id="KW-0808">Transferase</keyword>
<dbReference type="RefSeq" id="WP_118841286.1">
    <property type="nucleotide sequence ID" value="NZ_CALTRY010000018.1"/>
</dbReference>
<dbReference type="Proteomes" id="UP001155110">
    <property type="component" value="Unassembled WGS sequence"/>
</dbReference>
<comment type="caution">
    <text evidence="4">The sequence shown here is derived from an EMBL/GenBank/DDBJ whole genome shotgun (WGS) entry which is preliminary data.</text>
</comment>
<dbReference type="PROSITE" id="PS51186">
    <property type="entry name" value="GNAT"/>
    <property type="match status" value="1"/>
</dbReference>
<dbReference type="Pfam" id="PF00583">
    <property type="entry name" value="Acetyltransf_1"/>
    <property type="match status" value="1"/>
</dbReference>
<name>A0A9X2U2P3_9BACT</name>
<dbReference type="CDD" id="cd04301">
    <property type="entry name" value="NAT_SF"/>
    <property type="match status" value="1"/>
</dbReference>
<evidence type="ECO:0000313" key="6">
    <source>
        <dbReference type="Proteomes" id="UP001155034"/>
    </source>
</evidence>
<dbReference type="GO" id="GO:0016747">
    <property type="term" value="F:acyltransferase activity, transferring groups other than amino-acyl groups"/>
    <property type="evidence" value="ECO:0007669"/>
    <property type="project" value="InterPro"/>
</dbReference>
<dbReference type="Proteomes" id="UP001155034">
    <property type="component" value="Unassembled WGS sequence"/>
</dbReference>
<dbReference type="AlphaFoldDB" id="A0A9X2U2P3"/>
<evidence type="ECO:0000256" key="2">
    <source>
        <dbReference type="ARBA" id="ARBA00023315"/>
    </source>
</evidence>
<evidence type="ECO:0000256" key="1">
    <source>
        <dbReference type="ARBA" id="ARBA00022679"/>
    </source>
</evidence>
<dbReference type="Gene3D" id="3.40.630.30">
    <property type="match status" value="1"/>
</dbReference>
<organism evidence="4 6">
    <name type="scientific">Salinibacter ruber</name>
    <dbReference type="NCBI Taxonomy" id="146919"/>
    <lineage>
        <taxon>Bacteria</taxon>
        <taxon>Pseudomonadati</taxon>
        <taxon>Rhodothermota</taxon>
        <taxon>Rhodothermia</taxon>
        <taxon>Rhodothermales</taxon>
        <taxon>Salinibacteraceae</taxon>
        <taxon>Salinibacter</taxon>
    </lineage>
</organism>
<dbReference type="EMBL" id="JANTYZ010000007">
    <property type="protein sequence ID" value="MCS3865844.1"/>
    <property type="molecule type" value="Genomic_DNA"/>
</dbReference>
<keyword evidence="2" id="KW-0012">Acyltransferase</keyword>
<dbReference type="PANTHER" id="PTHR43877">
    <property type="entry name" value="AMINOALKYLPHOSPHONATE N-ACETYLTRANSFERASE-RELATED-RELATED"/>
    <property type="match status" value="1"/>
</dbReference>
<protein>
    <submittedName>
        <fullName evidence="4">GNAT superfamily N-acetyltransferase</fullName>
    </submittedName>
</protein>
<dbReference type="PANTHER" id="PTHR43877:SF1">
    <property type="entry name" value="ACETYLTRANSFERASE"/>
    <property type="match status" value="1"/>
</dbReference>
<evidence type="ECO:0000259" key="3">
    <source>
        <dbReference type="PROSITE" id="PS51186"/>
    </source>
</evidence>
<evidence type="ECO:0000313" key="4">
    <source>
        <dbReference type="EMBL" id="MCS3865844.1"/>
    </source>
</evidence>
<proteinExistence type="predicted"/>
<dbReference type="InterPro" id="IPR050832">
    <property type="entry name" value="Bact_Acetyltransf"/>
</dbReference>
<accession>A0A9X2U2P3</accession>
<dbReference type="InterPro" id="IPR000182">
    <property type="entry name" value="GNAT_dom"/>
</dbReference>
<reference evidence="4" key="1">
    <citation type="submission" date="2022-08" db="EMBL/GenBank/DDBJ databases">
        <title>Genomic Encyclopedia of Type Strains, Phase V (KMG-V): Genome sequencing to study the core and pangenomes of soil and plant-associated prokaryotes.</title>
        <authorList>
            <person name="Whitman W."/>
        </authorList>
    </citation>
    <scope>NUCLEOTIDE SEQUENCE</scope>
    <source>
        <strain evidence="4">SP2016B</strain>
        <strain evidence="5">SP3002</strain>
    </source>
</reference>
<evidence type="ECO:0000313" key="5">
    <source>
        <dbReference type="EMBL" id="MCS4158494.1"/>
    </source>
</evidence>
<feature type="domain" description="N-acetyltransferase" evidence="3">
    <location>
        <begin position="4"/>
        <end position="174"/>
    </location>
</feature>
<gene>
    <name evidence="4" type="ORF">GGP82_002408</name>
    <name evidence="5" type="ORF">GGP99_002466</name>
</gene>
<dbReference type="InterPro" id="IPR016181">
    <property type="entry name" value="Acyl_CoA_acyltransferase"/>
</dbReference>